<organism evidence="2 3">
    <name type="scientific">Solanum commersonii</name>
    <name type="common">Commerson's wild potato</name>
    <name type="synonym">Commerson's nightshade</name>
    <dbReference type="NCBI Taxonomy" id="4109"/>
    <lineage>
        <taxon>Eukaryota</taxon>
        <taxon>Viridiplantae</taxon>
        <taxon>Streptophyta</taxon>
        <taxon>Embryophyta</taxon>
        <taxon>Tracheophyta</taxon>
        <taxon>Spermatophyta</taxon>
        <taxon>Magnoliopsida</taxon>
        <taxon>eudicotyledons</taxon>
        <taxon>Gunneridae</taxon>
        <taxon>Pentapetalae</taxon>
        <taxon>asterids</taxon>
        <taxon>lamiids</taxon>
        <taxon>Solanales</taxon>
        <taxon>Solanaceae</taxon>
        <taxon>Solanoideae</taxon>
        <taxon>Solaneae</taxon>
        <taxon>Solanum</taxon>
    </lineage>
</organism>
<comment type="caution">
    <text evidence="2">The sequence shown here is derived from an EMBL/GenBank/DDBJ whole genome shotgun (WGS) entry which is preliminary data.</text>
</comment>
<evidence type="ECO:0000313" key="2">
    <source>
        <dbReference type="EMBL" id="KAG5610300.1"/>
    </source>
</evidence>
<evidence type="ECO:0000256" key="1">
    <source>
        <dbReference type="SAM" id="MobiDB-lite"/>
    </source>
</evidence>
<proteinExistence type="predicted"/>
<evidence type="ECO:0000313" key="3">
    <source>
        <dbReference type="Proteomes" id="UP000824120"/>
    </source>
</evidence>
<accession>A0A9J5ZFI8</accession>
<gene>
    <name evidence="2" type="ORF">H5410_021581</name>
</gene>
<dbReference type="Proteomes" id="UP000824120">
    <property type="component" value="Chromosome 4"/>
</dbReference>
<feature type="region of interest" description="Disordered" evidence="1">
    <location>
        <begin position="81"/>
        <end position="100"/>
    </location>
</feature>
<reference evidence="2 3" key="1">
    <citation type="submission" date="2020-09" db="EMBL/GenBank/DDBJ databases">
        <title>De no assembly of potato wild relative species, Solanum commersonii.</title>
        <authorList>
            <person name="Cho K."/>
        </authorList>
    </citation>
    <scope>NUCLEOTIDE SEQUENCE [LARGE SCALE GENOMIC DNA]</scope>
    <source>
        <strain evidence="2">LZ3.2</strain>
        <tissue evidence="2">Leaf</tissue>
    </source>
</reference>
<dbReference type="EMBL" id="JACXVP010000004">
    <property type="protein sequence ID" value="KAG5610300.1"/>
    <property type="molecule type" value="Genomic_DNA"/>
</dbReference>
<feature type="compositionally biased region" description="Basic and acidic residues" evidence="1">
    <location>
        <begin position="81"/>
        <end position="96"/>
    </location>
</feature>
<dbReference type="AlphaFoldDB" id="A0A9J5ZFI8"/>
<protein>
    <submittedName>
        <fullName evidence="2">Uncharacterized protein</fullName>
    </submittedName>
</protein>
<sequence>MACPRRSSPLFVDLSKLLVTWDFASGCFCRSLVAATFMLLLSLKERREEKRGAVKGEEDDRRSLSPATGGFRLLAVKRKNEMRRGKGRKGSGERGGRTRVSWRGAAASGDALLNQAAASSVALVGEDGRRGAALRTKRGRERLFLGLEYEIKVGLDLVCPIKATNGWDLIKDQSCVAKLKKPILVKPVQQLPVTDPKVVPWNYNKIVVFYQGKEIVEEVDEARRLTRSRRCYSPKELRKGKMAQDIQVPLKKEIIVHGEYDLSIYKDPSIPYIEAKEACASVVYKSFEIISVDRFKEEDLMSNHVSLLPIQCFVNVGFDNMAYMQNSLPDLKELFILESPSQEVEYDDE</sequence>
<keyword evidence="3" id="KW-1185">Reference proteome</keyword>
<name>A0A9J5ZFI8_SOLCO</name>